<name>A0A1H5QWD3_9PSEU</name>
<evidence type="ECO:0000313" key="2">
    <source>
        <dbReference type="EMBL" id="SEF29638.1"/>
    </source>
</evidence>
<organism evidence="2 3">
    <name type="scientific">Amycolatopsis pretoriensis</name>
    <dbReference type="NCBI Taxonomy" id="218821"/>
    <lineage>
        <taxon>Bacteria</taxon>
        <taxon>Bacillati</taxon>
        <taxon>Actinomycetota</taxon>
        <taxon>Actinomycetes</taxon>
        <taxon>Pseudonocardiales</taxon>
        <taxon>Pseudonocardiaceae</taxon>
        <taxon>Amycolatopsis</taxon>
    </lineage>
</organism>
<reference evidence="3" key="1">
    <citation type="submission" date="2016-10" db="EMBL/GenBank/DDBJ databases">
        <authorList>
            <person name="Varghese N."/>
            <person name="Submissions S."/>
        </authorList>
    </citation>
    <scope>NUCLEOTIDE SEQUENCE [LARGE SCALE GENOMIC DNA]</scope>
    <source>
        <strain evidence="3">DSM 44654</strain>
    </source>
</reference>
<sequence>MTKPPEHRTPPPRPDATATHAEEAENDQRWWEDSRVLAWLEGSTLEGFEHEARTTPFLRSRCRTDVPPRPEKAGDDD</sequence>
<accession>A0A1H5QWD3</accession>
<dbReference type="AlphaFoldDB" id="A0A1H5QWD3"/>
<protein>
    <submittedName>
        <fullName evidence="2">Uncharacterized protein</fullName>
    </submittedName>
</protein>
<evidence type="ECO:0000256" key="1">
    <source>
        <dbReference type="SAM" id="MobiDB-lite"/>
    </source>
</evidence>
<gene>
    <name evidence="2" type="ORF">SAMN05421837_104788</name>
</gene>
<dbReference type="Proteomes" id="UP000198878">
    <property type="component" value="Unassembled WGS sequence"/>
</dbReference>
<evidence type="ECO:0000313" key="3">
    <source>
        <dbReference type="Proteomes" id="UP000198878"/>
    </source>
</evidence>
<keyword evidence="3" id="KW-1185">Reference proteome</keyword>
<feature type="compositionally biased region" description="Basic and acidic residues" evidence="1">
    <location>
        <begin position="20"/>
        <end position="29"/>
    </location>
</feature>
<feature type="region of interest" description="Disordered" evidence="1">
    <location>
        <begin position="1"/>
        <end position="29"/>
    </location>
</feature>
<proteinExistence type="predicted"/>
<dbReference type="EMBL" id="FNUJ01000004">
    <property type="protein sequence ID" value="SEF29638.1"/>
    <property type="molecule type" value="Genomic_DNA"/>
</dbReference>